<dbReference type="RefSeq" id="XP_015518718.1">
    <property type="nucleotide sequence ID" value="XM_015663232.2"/>
</dbReference>
<feature type="transmembrane region" description="Helical" evidence="6">
    <location>
        <begin position="334"/>
        <end position="356"/>
    </location>
</feature>
<feature type="transmembrane region" description="Helical" evidence="6">
    <location>
        <begin position="308"/>
        <end position="328"/>
    </location>
</feature>
<reference evidence="10" key="1">
    <citation type="submission" date="2025-08" db="UniProtKB">
        <authorList>
            <consortium name="RefSeq"/>
        </authorList>
    </citation>
    <scope>IDENTIFICATION</scope>
    <source>
        <tissue evidence="10">Thorax and Abdomen</tissue>
    </source>
</reference>
<evidence type="ECO:0000313" key="9">
    <source>
        <dbReference type="Proteomes" id="UP000829291"/>
    </source>
</evidence>
<feature type="signal peptide" evidence="7">
    <location>
        <begin position="1"/>
        <end position="19"/>
    </location>
</feature>
<comment type="subcellular location">
    <subcellularLocation>
        <location evidence="1">Membrane</location>
        <topology evidence="1">Multi-pass membrane protein</topology>
    </subcellularLocation>
</comment>
<dbReference type="CDD" id="cd15039">
    <property type="entry name" value="7tmB3_Methuselah-like"/>
    <property type="match status" value="1"/>
</dbReference>
<feature type="chain" id="PRO_5026908786" evidence="7">
    <location>
        <begin position="20"/>
        <end position="405"/>
    </location>
</feature>
<keyword evidence="2 6" id="KW-0812">Transmembrane</keyword>
<dbReference type="OrthoDB" id="6082634at2759"/>
<evidence type="ECO:0000256" key="3">
    <source>
        <dbReference type="ARBA" id="ARBA00022989"/>
    </source>
</evidence>
<dbReference type="Proteomes" id="UP000829291">
    <property type="component" value="Chromosome 7"/>
</dbReference>
<dbReference type="AlphaFoldDB" id="A0A6J0BX84"/>
<evidence type="ECO:0000256" key="7">
    <source>
        <dbReference type="SAM" id="SignalP"/>
    </source>
</evidence>
<keyword evidence="3 6" id="KW-1133">Transmembrane helix</keyword>
<dbReference type="Pfam" id="PF00002">
    <property type="entry name" value="7tm_2"/>
    <property type="match status" value="1"/>
</dbReference>
<dbReference type="InterPro" id="IPR017981">
    <property type="entry name" value="GPCR_2-like_7TM"/>
</dbReference>
<proteinExistence type="predicted"/>
<sequence length="405" mass="46039">MWLTKVIAILLLHANSCGSVNYCCPENTTWLNASNCSDGSLLPMNCPSGMFKLDSLAERFEIIEEKLLYDDGLSTTPMHRFCLASHPGMDNASIAVVCFEKLSMTRSLVFGTLCTLSAFFLLVTLIVYAVLPELRDLQGKILMCAMSSLLGAYILLAVVQLRPDYAADDDTLCSWTAFTMYYCFMAAFFWLNLVAFNVWRSAWFTRTVIKDEIFFWMYTIIGWGAPSIFLTTTIVGHHTDGIVLAPGFDGASCWFAGSYERWVYMYGPVAFLMTLNIVYFSLTCYQLWHKYRSLGGTRLDVMKFRCKLYLKLASVMGITWIFEVLSSTTGSEWLQYWLVTDVINSLQGFIIFLLLIASRKRVRKLLAKKKPFGINFPKRWAAGEDEESEVILEDDEQEQELSQTG</sequence>
<accession>A0A6J0BX84</accession>
<dbReference type="InterPro" id="IPR052808">
    <property type="entry name" value="GPCR_Mth-like"/>
</dbReference>
<evidence type="ECO:0000256" key="2">
    <source>
        <dbReference type="ARBA" id="ARBA00022692"/>
    </source>
</evidence>
<feature type="transmembrane region" description="Helical" evidence="6">
    <location>
        <begin position="213"/>
        <end position="235"/>
    </location>
</feature>
<feature type="transmembrane region" description="Helical" evidence="6">
    <location>
        <begin position="179"/>
        <end position="201"/>
    </location>
</feature>
<protein>
    <submittedName>
        <fullName evidence="10">G-protein coupled receptor Mth2 isoform X2</fullName>
    </submittedName>
</protein>
<feature type="transmembrane region" description="Helical" evidence="6">
    <location>
        <begin position="141"/>
        <end position="159"/>
    </location>
</feature>
<dbReference type="InParanoid" id="A0A6J0BX84"/>
<dbReference type="GO" id="GO:0004930">
    <property type="term" value="F:G protein-coupled receptor activity"/>
    <property type="evidence" value="ECO:0007669"/>
    <property type="project" value="InterPro"/>
</dbReference>
<feature type="transmembrane region" description="Helical" evidence="6">
    <location>
        <begin position="264"/>
        <end position="288"/>
    </location>
</feature>
<dbReference type="KEGG" id="nlo:107223536"/>
<keyword evidence="9" id="KW-1185">Reference proteome</keyword>
<dbReference type="GO" id="GO:0016020">
    <property type="term" value="C:membrane"/>
    <property type="evidence" value="ECO:0007669"/>
    <property type="project" value="UniProtKB-SubCell"/>
</dbReference>
<evidence type="ECO:0000256" key="5">
    <source>
        <dbReference type="SAM" id="MobiDB-lite"/>
    </source>
</evidence>
<dbReference type="PANTHER" id="PTHR46953">
    <property type="entry name" value="G-PROTEIN COUPLED RECEPTOR MTH-LIKE 1-RELATED"/>
    <property type="match status" value="1"/>
</dbReference>
<keyword evidence="7" id="KW-0732">Signal</keyword>
<dbReference type="PROSITE" id="PS50261">
    <property type="entry name" value="G_PROTEIN_RECEP_F2_4"/>
    <property type="match status" value="1"/>
</dbReference>
<evidence type="ECO:0000256" key="1">
    <source>
        <dbReference type="ARBA" id="ARBA00004141"/>
    </source>
</evidence>
<name>A0A6J0BX84_NEOLC</name>
<dbReference type="InterPro" id="IPR000832">
    <property type="entry name" value="GPCR_2_secretin-like"/>
</dbReference>
<dbReference type="PANTHER" id="PTHR46953:SF1">
    <property type="entry name" value="G-PROTEIN COUPLED RECEPTOR MTH-LIKE 1-RELATED"/>
    <property type="match status" value="1"/>
</dbReference>
<dbReference type="GeneID" id="107223536"/>
<feature type="region of interest" description="Disordered" evidence="5">
    <location>
        <begin position="385"/>
        <end position="405"/>
    </location>
</feature>
<organism evidence="10">
    <name type="scientific">Neodiprion lecontei</name>
    <name type="common">Redheaded pine sawfly</name>
    <dbReference type="NCBI Taxonomy" id="441921"/>
    <lineage>
        <taxon>Eukaryota</taxon>
        <taxon>Metazoa</taxon>
        <taxon>Ecdysozoa</taxon>
        <taxon>Arthropoda</taxon>
        <taxon>Hexapoda</taxon>
        <taxon>Insecta</taxon>
        <taxon>Pterygota</taxon>
        <taxon>Neoptera</taxon>
        <taxon>Endopterygota</taxon>
        <taxon>Hymenoptera</taxon>
        <taxon>Tenthredinoidea</taxon>
        <taxon>Diprionidae</taxon>
        <taxon>Diprioninae</taxon>
        <taxon>Neodiprion</taxon>
    </lineage>
</organism>
<dbReference type="Gene3D" id="1.20.1070.10">
    <property type="entry name" value="Rhodopsin 7-helix transmembrane proteins"/>
    <property type="match status" value="1"/>
</dbReference>
<evidence type="ECO:0000256" key="4">
    <source>
        <dbReference type="ARBA" id="ARBA00023136"/>
    </source>
</evidence>
<evidence type="ECO:0000313" key="10">
    <source>
        <dbReference type="RefSeq" id="XP_015518718.1"/>
    </source>
</evidence>
<gene>
    <name evidence="10" type="primary">LOC107223536</name>
</gene>
<feature type="compositionally biased region" description="Acidic residues" evidence="5">
    <location>
        <begin position="385"/>
        <end position="399"/>
    </location>
</feature>
<feature type="domain" description="G-protein coupled receptors family 2 profile 2" evidence="8">
    <location>
        <begin position="106"/>
        <end position="359"/>
    </location>
</feature>
<feature type="transmembrane region" description="Helical" evidence="6">
    <location>
        <begin position="108"/>
        <end position="129"/>
    </location>
</feature>
<dbReference type="GO" id="GO:0007166">
    <property type="term" value="P:cell surface receptor signaling pathway"/>
    <property type="evidence" value="ECO:0007669"/>
    <property type="project" value="InterPro"/>
</dbReference>
<evidence type="ECO:0000256" key="6">
    <source>
        <dbReference type="SAM" id="Phobius"/>
    </source>
</evidence>
<keyword evidence="4 6" id="KW-0472">Membrane</keyword>
<keyword evidence="10" id="KW-0675">Receptor</keyword>
<evidence type="ECO:0000259" key="8">
    <source>
        <dbReference type="PROSITE" id="PS50261"/>
    </source>
</evidence>